<evidence type="ECO:0000256" key="3">
    <source>
        <dbReference type="ARBA" id="ARBA00022763"/>
    </source>
</evidence>
<keyword evidence="1" id="KW-0004">4Fe-4S</keyword>
<keyword evidence="5" id="KW-0408">Iron</keyword>
<dbReference type="SMART" id="SM00987">
    <property type="entry name" value="UreE_C"/>
    <property type="match status" value="1"/>
</dbReference>
<evidence type="ECO:0000256" key="1">
    <source>
        <dbReference type="ARBA" id="ARBA00022485"/>
    </source>
</evidence>
<protein>
    <submittedName>
        <fullName evidence="9">Uracil-DNA glycosylase</fullName>
    </submittedName>
</protein>
<keyword evidence="2" id="KW-0479">Metal-binding</keyword>
<dbReference type="InterPro" id="IPR036895">
    <property type="entry name" value="Uracil-DNA_glycosylase-like_sf"/>
</dbReference>
<evidence type="ECO:0000256" key="5">
    <source>
        <dbReference type="ARBA" id="ARBA00023004"/>
    </source>
</evidence>
<dbReference type="Gene3D" id="3.40.470.10">
    <property type="entry name" value="Uracil-DNA glycosylase-like domain"/>
    <property type="match status" value="1"/>
</dbReference>
<proteinExistence type="predicted"/>
<evidence type="ECO:0000256" key="2">
    <source>
        <dbReference type="ARBA" id="ARBA00022723"/>
    </source>
</evidence>
<dbReference type="PANTHER" id="PTHR33693:SF1">
    <property type="entry name" value="TYPE-4 URACIL-DNA GLYCOSYLASE"/>
    <property type="match status" value="1"/>
</dbReference>
<accession>A0ABX5VAQ3</accession>
<sequence>MKWKDKLKDFYKKRKEYIKKYLNENIDFTDVFDPFLDNKTDNPIMIIGEAPGENEVKQKSPFVGKAGENLNYLISLSGLNRKKHFLITNAFPFRTINENKNRTPKISELKIASKLLEGEINIVKPSLILLLGNSSIKAFSYLVPEVKNLKKCGFYDVDTEKFGKIKIGICYHPSPLAFNRKEIRESLEKFFKSLYQLTMENGQKKIMK</sequence>
<dbReference type="RefSeq" id="WP_138323836.1">
    <property type="nucleotide sequence ID" value="NZ_CP040463.1"/>
</dbReference>
<dbReference type="InterPro" id="IPR005122">
    <property type="entry name" value="Uracil-DNA_glycosylase-like"/>
</dbReference>
<evidence type="ECO:0000259" key="8">
    <source>
        <dbReference type="SMART" id="SM00986"/>
    </source>
</evidence>
<reference evidence="9 10" key="1">
    <citation type="submission" date="2019-05" db="EMBL/GenBank/DDBJ databases">
        <title>A comparative analysis of the Nautiliaceae.</title>
        <authorList>
            <person name="Grosche A."/>
            <person name="Smedile F."/>
            <person name="Vetriani C."/>
        </authorList>
    </citation>
    <scope>NUCLEOTIDE SEQUENCE [LARGE SCALE GENOMIC DNA]</scope>
    <source>
        <strain evidence="9 10">TB-2</strain>
    </source>
</reference>
<keyword evidence="10" id="KW-1185">Reference proteome</keyword>
<dbReference type="Pfam" id="PF03167">
    <property type="entry name" value="UDG"/>
    <property type="match status" value="1"/>
</dbReference>
<dbReference type="Proteomes" id="UP000306825">
    <property type="component" value="Chromosome"/>
</dbReference>
<evidence type="ECO:0000313" key="9">
    <source>
        <dbReference type="EMBL" id="QCT95266.1"/>
    </source>
</evidence>
<evidence type="ECO:0000256" key="4">
    <source>
        <dbReference type="ARBA" id="ARBA00022801"/>
    </source>
</evidence>
<evidence type="ECO:0000256" key="6">
    <source>
        <dbReference type="ARBA" id="ARBA00023014"/>
    </source>
</evidence>
<keyword evidence="4" id="KW-0378">Hydrolase</keyword>
<dbReference type="InterPro" id="IPR051536">
    <property type="entry name" value="UDG_Type-4/5"/>
</dbReference>
<dbReference type="SMART" id="SM00986">
    <property type="entry name" value="UDG"/>
    <property type="match status" value="1"/>
</dbReference>
<keyword evidence="3" id="KW-0227">DNA damage</keyword>
<evidence type="ECO:0000256" key="7">
    <source>
        <dbReference type="ARBA" id="ARBA00023204"/>
    </source>
</evidence>
<feature type="domain" description="Uracil-DNA glycosylase-like" evidence="8">
    <location>
        <begin position="35"/>
        <end position="191"/>
    </location>
</feature>
<evidence type="ECO:0000313" key="10">
    <source>
        <dbReference type="Proteomes" id="UP000306825"/>
    </source>
</evidence>
<keyword evidence="6" id="KW-0411">Iron-sulfur</keyword>
<dbReference type="SUPFAM" id="SSF52141">
    <property type="entry name" value="Uracil-DNA glycosylase-like"/>
    <property type="match status" value="1"/>
</dbReference>
<gene>
    <name evidence="9" type="ORF">FE773_08690</name>
</gene>
<organism evidence="9 10">
    <name type="scientific">Caminibacter mediatlanticus TB-2</name>
    <dbReference type="NCBI Taxonomy" id="391592"/>
    <lineage>
        <taxon>Bacteria</taxon>
        <taxon>Pseudomonadati</taxon>
        <taxon>Campylobacterota</taxon>
        <taxon>Epsilonproteobacteria</taxon>
        <taxon>Nautiliales</taxon>
        <taxon>Nautiliaceae</taxon>
        <taxon>Caminibacter</taxon>
    </lineage>
</organism>
<dbReference type="PANTHER" id="PTHR33693">
    <property type="entry name" value="TYPE-5 URACIL-DNA GLYCOSYLASE"/>
    <property type="match status" value="1"/>
</dbReference>
<keyword evidence="7" id="KW-0234">DNA repair</keyword>
<name>A0ABX5VAQ3_9BACT</name>
<dbReference type="EMBL" id="CP040463">
    <property type="protein sequence ID" value="QCT95266.1"/>
    <property type="molecule type" value="Genomic_DNA"/>
</dbReference>